<dbReference type="AlphaFoldDB" id="A0A1L5P9E0"/>
<name>A0A1L5P9E0_RHIET</name>
<sequence>MAETRGNYQWVRAMTSRRRFAARLFFAGRIAGSAGMTDAMLPAPMSGQWPAAASKIEKSRNGLALFVG</sequence>
<gene>
    <name evidence="1" type="ORF">AM571_CH03912</name>
</gene>
<dbReference type="EMBL" id="CP017241">
    <property type="protein sequence ID" value="APO76692.1"/>
    <property type="molecule type" value="Genomic_DNA"/>
</dbReference>
<accession>A0A1L5P9E0</accession>
<protein>
    <submittedName>
        <fullName evidence="1">Uncharacterized protein</fullName>
    </submittedName>
</protein>
<proteinExistence type="predicted"/>
<dbReference type="Proteomes" id="UP000185109">
    <property type="component" value="Chromosome"/>
</dbReference>
<reference evidence="1 2" key="1">
    <citation type="submission" date="2016-09" db="EMBL/GenBank/DDBJ databases">
        <title>The complete genome sequences of Rhizobium gallicum, symbiovars gallicum and phaseoli, symbionts associated to common bean (Phaseolus vulgaris).</title>
        <authorList>
            <person name="Bustos P."/>
            <person name="Santamaria R.I."/>
            <person name="Perez-Carrascal O.M."/>
            <person name="Juarez S."/>
            <person name="Lozano L."/>
            <person name="Martinez-Flores I."/>
            <person name="Martinez-Romero E."/>
            <person name="Cevallos M."/>
            <person name="Romero D."/>
            <person name="Davila G."/>
            <person name="Gonzalez V."/>
        </authorList>
    </citation>
    <scope>NUCLEOTIDE SEQUENCE [LARGE SCALE GENOMIC DNA]</scope>
    <source>
        <strain evidence="1 2">8C-3</strain>
    </source>
</reference>
<evidence type="ECO:0000313" key="2">
    <source>
        <dbReference type="Proteomes" id="UP000185109"/>
    </source>
</evidence>
<organism evidence="1 2">
    <name type="scientific">Rhizobium etli 8C-3</name>
    <dbReference type="NCBI Taxonomy" id="538025"/>
    <lineage>
        <taxon>Bacteria</taxon>
        <taxon>Pseudomonadati</taxon>
        <taxon>Pseudomonadota</taxon>
        <taxon>Alphaproteobacteria</taxon>
        <taxon>Hyphomicrobiales</taxon>
        <taxon>Rhizobiaceae</taxon>
        <taxon>Rhizobium/Agrobacterium group</taxon>
        <taxon>Rhizobium</taxon>
    </lineage>
</organism>
<evidence type="ECO:0000313" key="1">
    <source>
        <dbReference type="EMBL" id="APO76692.1"/>
    </source>
</evidence>